<dbReference type="RefSeq" id="WP_082646483.1">
    <property type="nucleotide sequence ID" value="NZ_LLXX01000235.1"/>
</dbReference>
<organism evidence="1 2">
    <name type="scientific">Bradyrhizobium valentinum</name>
    <dbReference type="NCBI Taxonomy" id="1518501"/>
    <lineage>
        <taxon>Bacteria</taxon>
        <taxon>Pseudomonadati</taxon>
        <taxon>Pseudomonadota</taxon>
        <taxon>Alphaproteobacteria</taxon>
        <taxon>Hyphomicrobiales</taxon>
        <taxon>Nitrobacteraceae</taxon>
        <taxon>Bradyrhizobium</taxon>
    </lineage>
</organism>
<proteinExistence type="predicted"/>
<protein>
    <submittedName>
        <fullName evidence="1">Uncharacterized protein</fullName>
    </submittedName>
</protein>
<dbReference type="AlphaFoldDB" id="A0A0R3K5V3"/>
<dbReference type="STRING" id="1518501.CQ10_01395"/>
<accession>A0A0R3K5V3</accession>
<dbReference type="EMBL" id="LLXX01000235">
    <property type="protein sequence ID" value="KRQ90985.1"/>
    <property type="molecule type" value="Genomic_DNA"/>
</dbReference>
<comment type="caution">
    <text evidence="1">The sequence shown here is derived from an EMBL/GenBank/DDBJ whole genome shotgun (WGS) entry which is preliminary data.</text>
</comment>
<evidence type="ECO:0000313" key="1">
    <source>
        <dbReference type="EMBL" id="KRQ90985.1"/>
    </source>
</evidence>
<reference evidence="1 2" key="1">
    <citation type="submission" date="2014-03" db="EMBL/GenBank/DDBJ databases">
        <title>Bradyrhizobium valentinum sp. nov., isolated from effective nodules of Lupinus mariae-josephae, a lupine endemic of basic-lime soils in Eastern Spain.</title>
        <authorList>
            <person name="Duran D."/>
            <person name="Rey L."/>
            <person name="Navarro A."/>
            <person name="Busquets A."/>
            <person name="Imperial J."/>
            <person name="Ruiz-Argueso T."/>
        </authorList>
    </citation>
    <scope>NUCLEOTIDE SEQUENCE [LARGE SCALE GENOMIC DNA]</scope>
    <source>
        <strain evidence="1 2">LmjM3</strain>
    </source>
</reference>
<gene>
    <name evidence="1" type="ORF">CP49_37440</name>
</gene>
<dbReference type="Proteomes" id="UP000051913">
    <property type="component" value="Unassembled WGS sequence"/>
</dbReference>
<evidence type="ECO:0000313" key="2">
    <source>
        <dbReference type="Proteomes" id="UP000051913"/>
    </source>
</evidence>
<name>A0A0R3K5V3_9BRAD</name>
<sequence>MTKLLEQALRQVEQLPEDEQDAAAGALLDYVKHMRDIRLTDAQVAEVRRRRADPNRKLLSHAEALERIGRLGS</sequence>
<keyword evidence="2" id="KW-1185">Reference proteome</keyword>